<gene>
    <name evidence="1" type="ORF">B0487_2133</name>
</gene>
<organism evidence="1 2">
    <name type="scientific">Bifidobacterium adolescentis</name>
    <dbReference type="NCBI Taxonomy" id="1680"/>
    <lineage>
        <taxon>Bacteria</taxon>
        <taxon>Bacillati</taxon>
        <taxon>Actinomycetota</taxon>
        <taxon>Actinomycetes</taxon>
        <taxon>Bifidobacteriales</taxon>
        <taxon>Bifidobacteriaceae</taxon>
        <taxon>Bifidobacterium</taxon>
    </lineage>
</organism>
<accession>A0A1X2YR51</accession>
<dbReference type="RefSeq" id="WP_085393559.1">
    <property type="nucleotide sequence ID" value="NZ_LNKD01000008.1"/>
</dbReference>
<comment type="caution">
    <text evidence="1">The sequence shown here is derived from an EMBL/GenBank/DDBJ whole genome shotgun (WGS) entry which is preliminary data.</text>
</comment>
<name>A0A1X2YR51_BIFAD</name>
<proteinExistence type="predicted"/>
<reference evidence="1 2" key="1">
    <citation type="journal article" date="2016" name="Sci. Rep.">
        <title>Evaluation of genetic diversity among strains of the human gut commensal Bifidobacterium adolescentis.</title>
        <authorList>
            <person name="Duranti S."/>
            <person name="Milani C."/>
            <person name="Lugli G.A."/>
            <person name="Mancabelli L."/>
            <person name="Turroni F."/>
            <person name="Ferrario C."/>
            <person name="Mangifesta M."/>
            <person name="Viappiani A."/>
            <person name="Sanchez B."/>
            <person name="Margolles A."/>
            <person name="van Sinderen D."/>
            <person name="Ventura M."/>
        </authorList>
    </citation>
    <scope>NUCLEOTIDE SEQUENCE [LARGE SCALE GENOMIC DNA]</scope>
    <source>
        <strain evidence="1 2">487B</strain>
    </source>
</reference>
<dbReference type="AlphaFoldDB" id="A0A1X2YR51"/>
<sequence>MNDTKTYYQPIFHDNGTISIVASDNTYDHTYADRPMNEAIVETSHHKPNPINWKHVVSNCDERWNLIKGNVCLAVLSGNWDVFENRHENRIMLVTRKGTRIL</sequence>
<dbReference type="EMBL" id="LNKD01000008">
    <property type="protein sequence ID" value="OSG84646.1"/>
    <property type="molecule type" value="Genomic_DNA"/>
</dbReference>
<protein>
    <submittedName>
        <fullName evidence="1">Uncharacterized protein</fullName>
    </submittedName>
</protein>
<evidence type="ECO:0000313" key="1">
    <source>
        <dbReference type="EMBL" id="OSG84646.1"/>
    </source>
</evidence>
<evidence type="ECO:0000313" key="2">
    <source>
        <dbReference type="Proteomes" id="UP000193377"/>
    </source>
</evidence>
<dbReference type="Proteomes" id="UP000193377">
    <property type="component" value="Unassembled WGS sequence"/>
</dbReference>